<dbReference type="EMBL" id="CP017554">
    <property type="protein sequence ID" value="AOW01546.1"/>
    <property type="molecule type" value="Genomic_DNA"/>
</dbReference>
<reference evidence="1 2" key="1">
    <citation type="journal article" date="2016" name="PLoS ONE">
        <title>Sequence Assembly of Yarrowia lipolytica Strain W29/CLIB89 Shows Transposable Element Diversity.</title>
        <authorList>
            <person name="Magnan C."/>
            <person name="Yu J."/>
            <person name="Chang I."/>
            <person name="Jahn E."/>
            <person name="Kanomata Y."/>
            <person name="Wu J."/>
            <person name="Zeller M."/>
            <person name="Oakes M."/>
            <person name="Baldi P."/>
            <person name="Sandmeyer S."/>
        </authorList>
    </citation>
    <scope>NUCLEOTIDE SEQUENCE [LARGE SCALE GENOMIC DNA]</scope>
    <source>
        <strain evidence="2">CLIB89(W29)</strain>
    </source>
</reference>
<dbReference type="Proteomes" id="UP000182444">
    <property type="component" value="Chromosome 1B"/>
</dbReference>
<dbReference type="RefSeq" id="XP_068138169.1">
    <property type="nucleotide sequence ID" value="XM_068282068.1"/>
</dbReference>
<organism evidence="1 2">
    <name type="scientific">Yarrowia lipolytica</name>
    <name type="common">Candida lipolytica</name>
    <dbReference type="NCBI Taxonomy" id="4952"/>
    <lineage>
        <taxon>Eukaryota</taxon>
        <taxon>Fungi</taxon>
        <taxon>Dikarya</taxon>
        <taxon>Ascomycota</taxon>
        <taxon>Saccharomycotina</taxon>
        <taxon>Dipodascomycetes</taxon>
        <taxon>Dipodascales</taxon>
        <taxon>Dipodascales incertae sedis</taxon>
        <taxon>Yarrowia</taxon>
    </lineage>
</organism>
<dbReference type="GeneID" id="94582718"/>
<gene>
    <name evidence="1" type="ORF">YALI1_B15036g</name>
</gene>
<evidence type="ECO:0000313" key="2">
    <source>
        <dbReference type="Proteomes" id="UP000182444"/>
    </source>
</evidence>
<accession>A0A1D8N7D2</accession>
<proteinExistence type="predicted"/>
<dbReference type="AlphaFoldDB" id="A0A1D8N7D2"/>
<protein>
    <submittedName>
        <fullName evidence="1">Uncharacterized protein</fullName>
    </submittedName>
</protein>
<sequence>MCGWLPVVSFKLVCLRRQSNDWNSPPFLAESSSSGTLYENVLIIRLLGSIDHLAHNLGTMLHFPTWKSESFCLYCSTHLLDINSRWALYSIRGSMFV</sequence>
<evidence type="ECO:0000313" key="1">
    <source>
        <dbReference type="EMBL" id="AOW01546.1"/>
    </source>
</evidence>
<dbReference type="VEuPathDB" id="FungiDB:YALI1_B15036g"/>
<name>A0A1D8N7D2_YARLL</name>